<evidence type="ECO:0000259" key="2">
    <source>
        <dbReference type="Pfam" id="PF22936"/>
    </source>
</evidence>
<dbReference type="PaxDb" id="4097-A0A1S3YGH5"/>
<feature type="region of interest" description="Disordered" evidence="1">
    <location>
        <begin position="36"/>
        <end position="73"/>
    </location>
</feature>
<name>A0A1S3YGH5_TOBAC</name>
<protein>
    <recommendedName>
        <fullName evidence="2">Retrovirus-related Pol polyprotein from transposon TNT 1-94-like beta-barrel domain-containing protein</fullName>
    </recommendedName>
</protein>
<feature type="compositionally biased region" description="Acidic residues" evidence="1">
    <location>
        <begin position="171"/>
        <end position="181"/>
    </location>
</feature>
<dbReference type="Pfam" id="PF22936">
    <property type="entry name" value="Pol_BBD"/>
    <property type="match status" value="1"/>
</dbReference>
<sequence>MNEDGSIQDMHTRELTIDEAKDLQKLTIDELIGNLKTNEMNKKKDHERREPKKEKNLVLKADSSDSSGDDTDMAYLKQRFQKKGYFIKDCPLHKQDNYKHNADKTIKRNPLPDNKFKRRDAADNVVKQALDAWGDSSSESKGDDEQRDTSMMAVESEAAEYESIFAQMEKSDEEEDNDDDETVVKRSSQKWYMDNGCSKHMTGRMDGFLSLKVLQGESVSFGNGKKGYIPGV</sequence>
<feature type="compositionally biased region" description="Basic and acidic residues" evidence="1">
    <location>
        <begin position="138"/>
        <end position="148"/>
    </location>
</feature>
<dbReference type="KEGG" id="nta:107776027"/>
<feature type="region of interest" description="Disordered" evidence="1">
    <location>
        <begin position="130"/>
        <end position="187"/>
    </location>
</feature>
<dbReference type="AlphaFoldDB" id="A0A1S3YGH5"/>
<evidence type="ECO:0000313" key="3">
    <source>
        <dbReference type="RefSeq" id="XP_016451319.1"/>
    </source>
</evidence>
<dbReference type="RefSeq" id="XP_016451319.1">
    <property type="nucleotide sequence ID" value="XM_016595833.1"/>
</dbReference>
<dbReference type="InterPro" id="IPR054722">
    <property type="entry name" value="PolX-like_BBD"/>
</dbReference>
<accession>A0A1S3YGH5</accession>
<evidence type="ECO:0000256" key="1">
    <source>
        <dbReference type="SAM" id="MobiDB-lite"/>
    </source>
</evidence>
<gene>
    <name evidence="3" type="primary">LOC107776027</name>
</gene>
<feature type="compositionally biased region" description="Basic and acidic residues" evidence="1">
    <location>
        <begin position="39"/>
        <end position="57"/>
    </location>
</feature>
<organism evidence="3">
    <name type="scientific">Nicotiana tabacum</name>
    <name type="common">Common tobacco</name>
    <dbReference type="NCBI Taxonomy" id="4097"/>
    <lineage>
        <taxon>Eukaryota</taxon>
        <taxon>Viridiplantae</taxon>
        <taxon>Streptophyta</taxon>
        <taxon>Embryophyta</taxon>
        <taxon>Tracheophyta</taxon>
        <taxon>Spermatophyta</taxon>
        <taxon>Magnoliopsida</taxon>
        <taxon>eudicotyledons</taxon>
        <taxon>Gunneridae</taxon>
        <taxon>Pentapetalae</taxon>
        <taxon>asterids</taxon>
        <taxon>lamiids</taxon>
        <taxon>Solanales</taxon>
        <taxon>Solanaceae</taxon>
        <taxon>Nicotianoideae</taxon>
        <taxon>Nicotianeae</taxon>
        <taxon>Nicotiana</taxon>
    </lineage>
</organism>
<reference evidence="3" key="1">
    <citation type="submission" date="2025-08" db="UniProtKB">
        <authorList>
            <consortium name="RefSeq"/>
        </authorList>
    </citation>
    <scope>IDENTIFICATION</scope>
</reference>
<feature type="compositionally biased region" description="Basic and acidic residues" evidence="1">
    <location>
        <begin position="94"/>
        <end position="106"/>
    </location>
</feature>
<feature type="region of interest" description="Disordered" evidence="1">
    <location>
        <begin position="94"/>
        <end position="116"/>
    </location>
</feature>
<proteinExistence type="predicted"/>
<dbReference type="OrthoDB" id="1306007at2759"/>
<feature type="domain" description="Retrovirus-related Pol polyprotein from transposon TNT 1-94-like beta-barrel" evidence="2">
    <location>
        <begin position="191"/>
        <end position="230"/>
    </location>
</feature>